<sequence length="464" mass="48614">MQSAVKRSLLDLAEEEVAGRCALVRIDANVPLKGGQITDDTRLRKSLPTIRFLSFRGAKVILCSHLGRPKGLDQRFSLARIAAHLSSLLEAEVAFVGDCIGTEIQKEAAALKPGQILMLENTRFHEGETSNDLEFAAQLAAPADFFVMDAFGCAHRAHASTAGVAQFLSPVVAGLLLQKELSFLNGAMTTPARPFVAVVGGSKVSSKIGVLESLLAKCNKLIIGGGMVFTFLAARGLPVGASLVEADKIDVARQLEALAAACGVQLLLPQDIVVAERFAQDAPARVVAADAIPDGWLGLDIGPKSLEAFRAALADARTVLWNGPMGVFEWPRFATGTLGIAHALAELTEKGCTTIIGGGDSVCAVEQAGLAGRMSHISTGGGASLELLEGRTLPGVAALDARAPPPAGALVLLGQFIYFWTFGVLFSAMDWLVHHEAPVVNGSADKPGRAAMLRSNSRTQLAGV</sequence>
<dbReference type="Gene3D" id="3.40.50.1260">
    <property type="entry name" value="Phosphoglycerate kinase, N-terminal domain"/>
    <property type="match status" value="2"/>
</dbReference>
<dbReference type="GO" id="GO:0005829">
    <property type="term" value="C:cytosol"/>
    <property type="evidence" value="ECO:0007669"/>
    <property type="project" value="TreeGrafter"/>
</dbReference>
<dbReference type="AlphaFoldDB" id="A0AAW1QZA2"/>
<feature type="binding site" evidence="14">
    <location>
        <position position="207"/>
    </location>
    <ligand>
        <name>ATP</name>
        <dbReference type="ChEBI" id="CHEBI:30616"/>
    </ligand>
</feature>
<dbReference type="GO" id="GO:0006096">
    <property type="term" value="P:glycolytic process"/>
    <property type="evidence" value="ECO:0007669"/>
    <property type="project" value="InterPro"/>
</dbReference>
<keyword evidence="11" id="KW-0460">Magnesium</keyword>
<dbReference type="HAMAP" id="MF_00145">
    <property type="entry name" value="Phosphoglyc_kinase"/>
    <property type="match status" value="1"/>
</dbReference>
<comment type="caution">
    <text evidence="17">The sequence shown here is derived from an EMBL/GenBank/DDBJ whole genome shotgun (WGS) entry which is preliminary data.</text>
</comment>
<dbReference type="GO" id="GO:0006094">
    <property type="term" value="P:gluconeogenesis"/>
    <property type="evidence" value="ECO:0007669"/>
    <property type="project" value="TreeGrafter"/>
</dbReference>
<evidence type="ECO:0000256" key="1">
    <source>
        <dbReference type="ARBA" id="ARBA00000642"/>
    </source>
</evidence>
<feature type="binding site" evidence="13">
    <location>
        <begin position="27"/>
        <end position="29"/>
    </location>
    <ligand>
        <name>substrate</name>
    </ligand>
</feature>
<evidence type="ECO:0000256" key="4">
    <source>
        <dbReference type="ARBA" id="ARBA00011245"/>
    </source>
</evidence>
<evidence type="ECO:0000256" key="10">
    <source>
        <dbReference type="ARBA" id="ARBA00022840"/>
    </source>
</evidence>
<evidence type="ECO:0000256" key="3">
    <source>
        <dbReference type="ARBA" id="ARBA00008982"/>
    </source>
</evidence>
<dbReference type="Pfam" id="PF00162">
    <property type="entry name" value="PGK"/>
    <property type="match status" value="1"/>
</dbReference>
<evidence type="ECO:0000256" key="2">
    <source>
        <dbReference type="ARBA" id="ARBA00001946"/>
    </source>
</evidence>
<dbReference type="InterPro" id="IPR036043">
    <property type="entry name" value="Phosphoglycerate_kinase_sf"/>
</dbReference>
<feature type="binding site" evidence="13">
    <location>
        <position position="156"/>
    </location>
    <ligand>
        <name>(2R)-3-phosphoglycerate</name>
        <dbReference type="ChEBI" id="CHEBI:58272"/>
    </ligand>
</feature>
<evidence type="ECO:0000256" key="12">
    <source>
        <dbReference type="ARBA" id="ARBA00024331"/>
    </source>
</evidence>
<dbReference type="InterPro" id="IPR015824">
    <property type="entry name" value="Phosphoglycerate_kinase_N"/>
</dbReference>
<feature type="binding site" evidence="14">
    <location>
        <position position="329"/>
    </location>
    <ligand>
        <name>ATP</name>
        <dbReference type="ChEBI" id="CHEBI:30616"/>
    </ligand>
</feature>
<gene>
    <name evidence="17" type="ORF">WJX81_001493</name>
</gene>
<dbReference type="InterPro" id="IPR001576">
    <property type="entry name" value="Phosphoglycerate_kinase"/>
</dbReference>
<dbReference type="GO" id="GO:0005524">
    <property type="term" value="F:ATP binding"/>
    <property type="evidence" value="ECO:0007669"/>
    <property type="project" value="UniProtKB-KW"/>
</dbReference>
<evidence type="ECO:0000256" key="11">
    <source>
        <dbReference type="ARBA" id="ARBA00022842"/>
    </source>
</evidence>
<keyword evidence="7 15" id="KW-0808">Transferase</keyword>
<evidence type="ECO:0000256" key="15">
    <source>
        <dbReference type="RuleBase" id="RU000532"/>
    </source>
</evidence>
<organism evidence="17 18">
    <name type="scientific">Elliptochloris bilobata</name>
    <dbReference type="NCBI Taxonomy" id="381761"/>
    <lineage>
        <taxon>Eukaryota</taxon>
        <taxon>Viridiplantae</taxon>
        <taxon>Chlorophyta</taxon>
        <taxon>core chlorophytes</taxon>
        <taxon>Trebouxiophyceae</taxon>
        <taxon>Trebouxiophyceae incertae sedis</taxon>
        <taxon>Elliptochloris clade</taxon>
        <taxon>Elliptochloris</taxon>
    </lineage>
</organism>
<dbReference type="SUPFAM" id="SSF53748">
    <property type="entry name" value="Phosphoglycerate kinase"/>
    <property type="match status" value="1"/>
</dbReference>
<keyword evidence="18" id="KW-1185">Reference proteome</keyword>
<accession>A0AAW1QZA2</accession>
<evidence type="ECO:0000256" key="13">
    <source>
        <dbReference type="PIRSR" id="PIRSR000724-1"/>
    </source>
</evidence>
<evidence type="ECO:0000256" key="9">
    <source>
        <dbReference type="ARBA" id="ARBA00022777"/>
    </source>
</evidence>
<dbReference type="EC" id="2.7.2.3" evidence="5 15"/>
<dbReference type="FunFam" id="3.40.50.1260:FF:000006">
    <property type="entry name" value="Phosphoglycerate kinase"/>
    <property type="match status" value="1"/>
</dbReference>
<comment type="catalytic activity">
    <reaction evidence="1 15">
        <text>(2R)-3-phosphoglycerate + ATP = (2R)-3-phospho-glyceroyl phosphate + ADP</text>
        <dbReference type="Rhea" id="RHEA:14801"/>
        <dbReference type="ChEBI" id="CHEBI:30616"/>
        <dbReference type="ChEBI" id="CHEBI:57604"/>
        <dbReference type="ChEBI" id="CHEBI:58272"/>
        <dbReference type="ChEBI" id="CHEBI:456216"/>
        <dbReference type="EC" id="2.7.2.3"/>
    </reaction>
</comment>
<proteinExistence type="inferred from homology"/>
<dbReference type="PANTHER" id="PTHR11406:SF23">
    <property type="entry name" value="PHOSPHOGLYCERATE KINASE 1, CHLOROPLASTIC-RELATED"/>
    <property type="match status" value="1"/>
</dbReference>
<evidence type="ECO:0000313" key="17">
    <source>
        <dbReference type="EMBL" id="KAK9826792.1"/>
    </source>
</evidence>
<feature type="binding site" evidence="14">
    <location>
        <begin position="358"/>
        <end position="361"/>
    </location>
    <ligand>
        <name>ATP</name>
        <dbReference type="ChEBI" id="CHEBI:30616"/>
    </ligand>
</feature>
<keyword evidence="9 15" id="KW-0418">Kinase</keyword>
<comment type="pathway">
    <text evidence="12">Carbohydrate biosynthesis.</text>
</comment>
<comment type="cofactor">
    <cofactor evidence="2">
        <name>Mg(2+)</name>
        <dbReference type="ChEBI" id="CHEBI:18420"/>
    </cofactor>
</comment>
<dbReference type="PANTHER" id="PTHR11406">
    <property type="entry name" value="PHOSPHOGLYCERATE KINASE"/>
    <property type="match status" value="1"/>
</dbReference>
<evidence type="ECO:0000256" key="5">
    <source>
        <dbReference type="ARBA" id="ARBA00013061"/>
    </source>
</evidence>
<comment type="similarity">
    <text evidence="3 15">Belongs to the phosphoglycerate kinase family.</text>
</comment>
<dbReference type="GO" id="GO:0019253">
    <property type="term" value="P:reductive pentose-phosphate cycle"/>
    <property type="evidence" value="ECO:0007669"/>
    <property type="project" value="UniProtKB-KW"/>
</dbReference>
<dbReference type="EMBL" id="JALJOU010000062">
    <property type="protein sequence ID" value="KAK9826792.1"/>
    <property type="molecule type" value="Genomic_DNA"/>
</dbReference>
<comment type="subunit">
    <text evidence="4 16">Monomer.</text>
</comment>
<reference evidence="17 18" key="1">
    <citation type="journal article" date="2024" name="Nat. Commun.">
        <title>Phylogenomics reveals the evolutionary origins of lichenization in chlorophyte algae.</title>
        <authorList>
            <person name="Puginier C."/>
            <person name="Libourel C."/>
            <person name="Otte J."/>
            <person name="Skaloud P."/>
            <person name="Haon M."/>
            <person name="Grisel S."/>
            <person name="Petersen M."/>
            <person name="Berrin J.G."/>
            <person name="Delaux P.M."/>
            <person name="Dal Grande F."/>
            <person name="Keller J."/>
        </authorList>
    </citation>
    <scope>NUCLEOTIDE SEQUENCE [LARGE SCALE GENOMIC DNA]</scope>
    <source>
        <strain evidence="17 18">SAG 245.80</strain>
    </source>
</reference>
<dbReference type="GO" id="GO:0004618">
    <property type="term" value="F:phosphoglycerate kinase activity"/>
    <property type="evidence" value="ECO:0007669"/>
    <property type="project" value="UniProtKB-EC"/>
</dbReference>
<dbReference type="CDD" id="cd00318">
    <property type="entry name" value="Phosphoglycerate_kinase"/>
    <property type="match status" value="1"/>
</dbReference>
<feature type="binding site" evidence="13">
    <location>
        <position position="42"/>
    </location>
    <ligand>
        <name>(2R)-3-phosphoglycerate</name>
        <dbReference type="ChEBI" id="CHEBI:58272"/>
    </ligand>
</feature>
<evidence type="ECO:0000256" key="8">
    <source>
        <dbReference type="ARBA" id="ARBA00022741"/>
    </source>
</evidence>
<keyword evidence="10 14" id="KW-0067">ATP-binding</keyword>
<keyword evidence="8" id="KW-0547">Nucleotide-binding</keyword>
<dbReference type="FunFam" id="3.40.50.1260:FF:000003">
    <property type="entry name" value="Phosphoglycerate kinase"/>
    <property type="match status" value="1"/>
</dbReference>
<feature type="binding site" evidence="13">
    <location>
        <begin position="65"/>
        <end position="68"/>
    </location>
    <ligand>
        <name>substrate</name>
    </ligand>
</feature>
<evidence type="ECO:0000256" key="14">
    <source>
        <dbReference type="PIRSR" id="PIRSR000724-2"/>
    </source>
</evidence>
<dbReference type="PIRSF" id="PIRSF000724">
    <property type="entry name" value="Pgk"/>
    <property type="match status" value="1"/>
</dbReference>
<evidence type="ECO:0000256" key="7">
    <source>
        <dbReference type="ARBA" id="ARBA00022679"/>
    </source>
</evidence>
<evidence type="ECO:0000256" key="16">
    <source>
        <dbReference type="RuleBase" id="RU000696"/>
    </source>
</evidence>
<keyword evidence="6" id="KW-0113">Calvin cycle</keyword>
<feature type="binding site" evidence="13">
    <location>
        <position position="123"/>
    </location>
    <ligand>
        <name>(2R)-3-phosphoglycerate</name>
        <dbReference type="ChEBI" id="CHEBI:58272"/>
    </ligand>
</feature>
<evidence type="ECO:0000256" key="6">
    <source>
        <dbReference type="ARBA" id="ARBA00022567"/>
    </source>
</evidence>
<dbReference type="Proteomes" id="UP001445335">
    <property type="component" value="Unassembled WGS sequence"/>
</dbReference>
<name>A0AAW1QZA2_9CHLO</name>
<protein>
    <recommendedName>
        <fullName evidence="5 15">Phosphoglycerate kinase</fullName>
        <ecNumber evidence="5 15">2.7.2.3</ecNumber>
    </recommendedName>
</protein>
<dbReference type="PRINTS" id="PR00477">
    <property type="entry name" value="PHGLYCKINASE"/>
</dbReference>
<dbReference type="GO" id="GO:0043531">
    <property type="term" value="F:ADP binding"/>
    <property type="evidence" value="ECO:0007669"/>
    <property type="project" value="TreeGrafter"/>
</dbReference>
<evidence type="ECO:0000313" key="18">
    <source>
        <dbReference type="Proteomes" id="UP001445335"/>
    </source>
</evidence>